<organism evidence="2 3">
    <name type="scientific">Rhodococcus spelaei</name>
    <dbReference type="NCBI Taxonomy" id="2546320"/>
    <lineage>
        <taxon>Bacteria</taxon>
        <taxon>Bacillati</taxon>
        <taxon>Actinomycetota</taxon>
        <taxon>Actinomycetes</taxon>
        <taxon>Mycobacteriales</taxon>
        <taxon>Nocardiaceae</taxon>
        <taxon>Rhodococcus</taxon>
    </lineage>
</organism>
<dbReference type="PANTHER" id="PTHR47829">
    <property type="entry name" value="HYDROLASE, PUTATIVE (AFU_ORTHOLOGUE AFUA_1G12880)-RELATED"/>
    <property type="match status" value="1"/>
</dbReference>
<dbReference type="Gene3D" id="3.30.200.20">
    <property type="entry name" value="Phosphorylase Kinase, domain 1"/>
    <property type="match status" value="1"/>
</dbReference>
<dbReference type="EMBL" id="VIGH01000010">
    <property type="protein sequence ID" value="TQF65747.1"/>
    <property type="molecule type" value="Genomic_DNA"/>
</dbReference>
<dbReference type="OrthoDB" id="3806873at2"/>
<dbReference type="Proteomes" id="UP000316256">
    <property type="component" value="Unassembled WGS sequence"/>
</dbReference>
<sequence>MSNAVGLDEQAVSAWIADLGVGAVAPLTFKRIGNGQSNLTFLVADAGGGQWVLRRPPLGHLLASAHDVAREYRILSALQGTGVPVPKALALTEDPAVTDAPLMLMSYVDGLVIDSIGVAKELTTDRRRATGLSMPAALASIHRVDLELAALEDLASHSPFAERQLKRWSGQWEKSKTREVPVVEELAALLARSVPAQRELTLVHGDFHLSNVITSREDGRVVAVVDWELCTLGDPLADVGALLAYWSQADDEVQGPFVASTLDGFPTRDELARAYFDETGRDPAALGFWHALALWKLAIIAEGVLRRTMEDPRNTAAVGGPSTKIIDDIVARAMLVAGEAGLR</sequence>
<dbReference type="InterPro" id="IPR002575">
    <property type="entry name" value="Aminoglycoside_PTrfase"/>
</dbReference>
<feature type="domain" description="Aminoglycoside phosphotransferase" evidence="1">
    <location>
        <begin position="28"/>
        <end position="265"/>
    </location>
</feature>
<evidence type="ECO:0000313" key="2">
    <source>
        <dbReference type="EMBL" id="TQF65747.1"/>
    </source>
</evidence>
<accession>A0A541B0A2</accession>
<dbReference type="Pfam" id="PF01636">
    <property type="entry name" value="APH"/>
    <property type="match status" value="1"/>
</dbReference>
<dbReference type="PANTHER" id="PTHR47829:SF1">
    <property type="entry name" value="HAD FAMILY PHOSPHATASE"/>
    <property type="match status" value="1"/>
</dbReference>
<reference evidence="2 3" key="1">
    <citation type="submission" date="2019-06" db="EMBL/GenBank/DDBJ databases">
        <title>Rhodococcus spaelei sp. nov., isolated from a cave.</title>
        <authorList>
            <person name="Lee S.D."/>
        </authorList>
    </citation>
    <scope>NUCLEOTIDE SEQUENCE [LARGE SCALE GENOMIC DNA]</scope>
    <source>
        <strain evidence="2 3">C9-5</strain>
    </source>
</reference>
<dbReference type="InterPro" id="IPR011009">
    <property type="entry name" value="Kinase-like_dom_sf"/>
</dbReference>
<evidence type="ECO:0000313" key="3">
    <source>
        <dbReference type="Proteomes" id="UP000316256"/>
    </source>
</evidence>
<dbReference type="InterPro" id="IPR052898">
    <property type="entry name" value="ACAD10-like"/>
</dbReference>
<dbReference type="InterPro" id="IPR041726">
    <property type="entry name" value="ACAD10_11_N"/>
</dbReference>
<dbReference type="AlphaFoldDB" id="A0A541B0A2"/>
<keyword evidence="3" id="KW-1185">Reference proteome</keyword>
<comment type="caution">
    <text evidence="2">The sequence shown here is derived from an EMBL/GenBank/DDBJ whole genome shotgun (WGS) entry which is preliminary data.</text>
</comment>
<evidence type="ECO:0000259" key="1">
    <source>
        <dbReference type="Pfam" id="PF01636"/>
    </source>
</evidence>
<keyword evidence="2" id="KW-0808">Transferase</keyword>
<gene>
    <name evidence="2" type="ORF">FK531_20135</name>
</gene>
<name>A0A541B0A2_9NOCA</name>
<dbReference type="RefSeq" id="WP_142102648.1">
    <property type="nucleotide sequence ID" value="NZ_VIGH01000010.1"/>
</dbReference>
<dbReference type="GO" id="GO:0016740">
    <property type="term" value="F:transferase activity"/>
    <property type="evidence" value="ECO:0007669"/>
    <property type="project" value="UniProtKB-KW"/>
</dbReference>
<dbReference type="SUPFAM" id="SSF56112">
    <property type="entry name" value="Protein kinase-like (PK-like)"/>
    <property type="match status" value="1"/>
</dbReference>
<proteinExistence type="predicted"/>
<dbReference type="CDD" id="cd05154">
    <property type="entry name" value="ACAD10_11_N-like"/>
    <property type="match status" value="1"/>
</dbReference>
<dbReference type="Gene3D" id="3.90.1200.10">
    <property type="match status" value="1"/>
</dbReference>
<protein>
    <submittedName>
        <fullName evidence="2">Phosphotransferase family protein</fullName>
    </submittedName>
</protein>